<evidence type="ECO:0000259" key="1">
    <source>
        <dbReference type="Pfam" id="PF12697"/>
    </source>
</evidence>
<dbReference type="Gene3D" id="3.40.50.1820">
    <property type="entry name" value="alpha/beta hydrolase"/>
    <property type="match status" value="1"/>
</dbReference>
<dbReference type="PANTHER" id="PTHR43329">
    <property type="entry name" value="EPOXIDE HYDROLASE"/>
    <property type="match status" value="1"/>
</dbReference>
<evidence type="ECO:0000313" key="2">
    <source>
        <dbReference type="EMBL" id="CAG8960717.1"/>
    </source>
</evidence>
<organism evidence="2 3">
    <name type="scientific">Hymenoscyphus fraxineus</name>
    <dbReference type="NCBI Taxonomy" id="746836"/>
    <lineage>
        <taxon>Eukaryota</taxon>
        <taxon>Fungi</taxon>
        <taxon>Dikarya</taxon>
        <taxon>Ascomycota</taxon>
        <taxon>Pezizomycotina</taxon>
        <taxon>Leotiomycetes</taxon>
        <taxon>Helotiales</taxon>
        <taxon>Helotiaceae</taxon>
        <taxon>Hymenoscyphus</taxon>
    </lineage>
</organism>
<evidence type="ECO:0000313" key="3">
    <source>
        <dbReference type="Proteomes" id="UP000696280"/>
    </source>
</evidence>
<dbReference type="Pfam" id="PF12697">
    <property type="entry name" value="Abhydrolase_6"/>
    <property type="match status" value="1"/>
</dbReference>
<dbReference type="Proteomes" id="UP000696280">
    <property type="component" value="Unassembled WGS sequence"/>
</dbReference>
<dbReference type="AlphaFoldDB" id="A0A9N9LC29"/>
<reference evidence="2" key="1">
    <citation type="submission" date="2021-07" db="EMBL/GenBank/DDBJ databases">
        <authorList>
            <person name="Durling M."/>
        </authorList>
    </citation>
    <scope>NUCLEOTIDE SEQUENCE</scope>
</reference>
<accession>A0A9N9LC29</accession>
<dbReference type="SUPFAM" id="SSF53474">
    <property type="entry name" value="alpha/beta-Hydrolases"/>
    <property type="match status" value="1"/>
</dbReference>
<dbReference type="EMBL" id="CAJVRL010000103">
    <property type="protein sequence ID" value="CAG8960717.1"/>
    <property type="molecule type" value="Genomic_DNA"/>
</dbReference>
<proteinExistence type="predicted"/>
<sequence>MDEELLRWGGRNNYAPMPNIPPTTSRQPVLLASQMLWLKKSTLFHPLYHSQSPWITNSFHSSWIHFLTSIASQQDSVDDIQYITSLDLESNIESAAKDKIFFYHRGVKELSHGKPILMLLHGYPQTWRHVVALLPQDIPQFIPDLPRYGRSSPLSIPHDKRNVGHAILKALYPILPPSHEPTPIILAGHDCGARICHRLAVNTPCFSRFTFKGTILMDIALITGHLANLNLATAMINSLGAETFIKSNIERWAGSNPAAVARSNEQDAKSVYTSSFKYDSVIKASCDDYRAGAFEDVTQQEEDQRAGKKLDVDVLALYSAGYLGSRYDVEEVWREWMGSGVLEVIGFGDGVGHFIAEEAPGKTSEAIQRFYTRHG</sequence>
<protein>
    <recommendedName>
        <fullName evidence="1">AB hydrolase-1 domain-containing protein</fullName>
    </recommendedName>
</protein>
<gene>
    <name evidence="2" type="ORF">HYFRA_00002253</name>
</gene>
<keyword evidence="3" id="KW-1185">Reference proteome</keyword>
<name>A0A9N9LC29_9HELO</name>
<feature type="domain" description="AB hydrolase-1" evidence="1">
    <location>
        <begin position="119"/>
        <end position="362"/>
    </location>
</feature>
<comment type="caution">
    <text evidence="2">The sequence shown here is derived from an EMBL/GenBank/DDBJ whole genome shotgun (WGS) entry which is preliminary data.</text>
</comment>
<dbReference type="InterPro" id="IPR029058">
    <property type="entry name" value="AB_hydrolase_fold"/>
</dbReference>
<dbReference type="OrthoDB" id="284184at2759"/>
<dbReference type="InterPro" id="IPR000073">
    <property type="entry name" value="AB_hydrolase_1"/>
</dbReference>